<gene>
    <name evidence="1" type="ORF">KSP39_PZI013197</name>
</gene>
<name>A0AAP0BCL0_9ASPA</name>
<sequence length="61" mass="6597">MSRVISTSNRAHRQGHCHALLGPLTALVRPFPSSALPCLAEAPSHRHLSHPHSSLSMPPSR</sequence>
<organism evidence="1 2">
    <name type="scientific">Platanthera zijinensis</name>
    <dbReference type="NCBI Taxonomy" id="2320716"/>
    <lineage>
        <taxon>Eukaryota</taxon>
        <taxon>Viridiplantae</taxon>
        <taxon>Streptophyta</taxon>
        <taxon>Embryophyta</taxon>
        <taxon>Tracheophyta</taxon>
        <taxon>Spermatophyta</taxon>
        <taxon>Magnoliopsida</taxon>
        <taxon>Liliopsida</taxon>
        <taxon>Asparagales</taxon>
        <taxon>Orchidaceae</taxon>
        <taxon>Orchidoideae</taxon>
        <taxon>Orchideae</taxon>
        <taxon>Orchidinae</taxon>
        <taxon>Platanthera</taxon>
    </lineage>
</organism>
<dbReference type="EMBL" id="JBBWWQ010000011">
    <property type="protein sequence ID" value="KAK8935573.1"/>
    <property type="molecule type" value="Genomic_DNA"/>
</dbReference>
<evidence type="ECO:0000313" key="1">
    <source>
        <dbReference type="EMBL" id="KAK8935573.1"/>
    </source>
</evidence>
<keyword evidence="2" id="KW-1185">Reference proteome</keyword>
<protein>
    <submittedName>
        <fullName evidence="1">Uncharacterized protein</fullName>
    </submittedName>
</protein>
<accession>A0AAP0BCL0</accession>
<dbReference type="AlphaFoldDB" id="A0AAP0BCL0"/>
<comment type="caution">
    <text evidence="1">The sequence shown here is derived from an EMBL/GenBank/DDBJ whole genome shotgun (WGS) entry which is preliminary data.</text>
</comment>
<evidence type="ECO:0000313" key="2">
    <source>
        <dbReference type="Proteomes" id="UP001418222"/>
    </source>
</evidence>
<reference evidence="1 2" key="1">
    <citation type="journal article" date="2022" name="Nat. Plants">
        <title>Genomes of leafy and leafless Platanthera orchids illuminate the evolution of mycoheterotrophy.</title>
        <authorList>
            <person name="Li M.H."/>
            <person name="Liu K.W."/>
            <person name="Li Z."/>
            <person name="Lu H.C."/>
            <person name="Ye Q.L."/>
            <person name="Zhang D."/>
            <person name="Wang J.Y."/>
            <person name="Li Y.F."/>
            <person name="Zhong Z.M."/>
            <person name="Liu X."/>
            <person name="Yu X."/>
            <person name="Liu D.K."/>
            <person name="Tu X.D."/>
            <person name="Liu B."/>
            <person name="Hao Y."/>
            <person name="Liao X.Y."/>
            <person name="Jiang Y.T."/>
            <person name="Sun W.H."/>
            <person name="Chen J."/>
            <person name="Chen Y.Q."/>
            <person name="Ai Y."/>
            <person name="Zhai J.W."/>
            <person name="Wu S.S."/>
            <person name="Zhou Z."/>
            <person name="Hsiao Y.Y."/>
            <person name="Wu W.L."/>
            <person name="Chen Y.Y."/>
            <person name="Lin Y.F."/>
            <person name="Hsu J.L."/>
            <person name="Li C.Y."/>
            <person name="Wang Z.W."/>
            <person name="Zhao X."/>
            <person name="Zhong W.Y."/>
            <person name="Ma X.K."/>
            <person name="Ma L."/>
            <person name="Huang J."/>
            <person name="Chen G.Z."/>
            <person name="Huang M.Z."/>
            <person name="Huang L."/>
            <person name="Peng D.H."/>
            <person name="Luo Y.B."/>
            <person name="Zou S.Q."/>
            <person name="Chen S.P."/>
            <person name="Lan S."/>
            <person name="Tsai W.C."/>
            <person name="Van de Peer Y."/>
            <person name="Liu Z.J."/>
        </authorList>
    </citation>
    <scope>NUCLEOTIDE SEQUENCE [LARGE SCALE GENOMIC DNA]</scope>
    <source>
        <strain evidence="1">Lor287</strain>
    </source>
</reference>
<proteinExistence type="predicted"/>
<dbReference type="Proteomes" id="UP001418222">
    <property type="component" value="Unassembled WGS sequence"/>
</dbReference>